<gene>
    <name evidence="3" type="ORF">EF834_12305</name>
</gene>
<dbReference type="RefSeq" id="WP_127947508.1">
    <property type="nucleotide sequence ID" value="NZ_RKLN01000004.1"/>
</dbReference>
<reference evidence="3 4" key="1">
    <citation type="submission" date="2018-11" db="EMBL/GenBank/DDBJ databases">
        <title>Rhodococcus spongicola sp. nov. and Rhodococcus xishaensis sp. nov. from marine sponges.</title>
        <authorList>
            <person name="Li L."/>
            <person name="Lin H.W."/>
        </authorList>
    </citation>
    <scope>NUCLEOTIDE SEQUENCE [LARGE SCALE GENOMIC DNA]</scope>
    <source>
        <strain evidence="3 4">LHW50502</strain>
    </source>
</reference>
<dbReference type="EMBL" id="RKLN01000004">
    <property type="protein sequence ID" value="RVW02374.1"/>
    <property type="molecule type" value="Genomic_DNA"/>
</dbReference>
<dbReference type="AlphaFoldDB" id="A0A438AUK6"/>
<evidence type="ECO:0000256" key="1">
    <source>
        <dbReference type="SAM" id="MobiDB-lite"/>
    </source>
</evidence>
<evidence type="ECO:0000313" key="3">
    <source>
        <dbReference type="EMBL" id="RVW02374.1"/>
    </source>
</evidence>
<comment type="caution">
    <text evidence="3">The sequence shown here is derived from an EMBL/GenBank/DDBJ whole genome shotgun (WGS) entry which is preliminary data.</text>
</comment>
<protein>
    <submittedName>
        <fullName evidence="3">Uncharacterized protein</fullName>
    </submittedName>
</protein>
<feature type="signal peptide" evidence="2">
    <location>
        <begin position="1"/>
        <end position="31"/>
    </location>
</feature>
<evidence type="ECO:0000256" key="2">
    <source>
        <dbReference type="SAM" id="SignalP"/>
    </source>
</evidence>
<keyword evidence="4" id="KW-1185">Reference proteome</keyword>
<name>A0A438AUK6_9NOCA</name>
<accession>A0A438AUK6</accession>
<feature type="region of interest" description="Disordered" evidence="1">
    <location>
        <begin position="30"/>
        <end position="55"/>
    </location>
</feature>
<evidence type="ECO:0000313" key="4">
    <source>
        <dbReference type="Proteomes" id="UP000284333"/>
    </source>
</evidence>
<keyword evidence="2" id="KW-0732">Signal</keyword>
<sequence length="97" mass="9639">MRQITKSVRVLAAAAAIALATGVGGAATASAAEIESTPSVPNSQPQQRGGPDPLLMEEGLFLEEGPLLMTPFGGGMGGFGAVPFGGFGAMPFGGMFL</sequence>
<organism evidence="3 4">
    <name type="scientific">Rhodococcus spongiicola</name>
    <dbReference type="NCBI Taxonomy" id="2487352"/>
    <lineage>
        <taxon>Bacteria</taxon>
        <taxon>Bacillati</taxon>
        <taxon>Actinomycetota</taxon>
        <taxon>Actinomycetes</taxon>
        <taxon>Mycobacteriales</taxon>
        <taxon>Nocardiaceae</taxon>
        <taxon>Rhodococcus</taxon>
    </lineage>
</organism>
<feature type="chain" id="PRO_5019408781" evidence="2">
    <location>
        <begin position="32"/>
        <end position="97"/>
    </location>
</feature>
<dbReference type="Proteomes" id="UP000284333">
    <property type="component" value="Unassembled WGS sequence"/>
</dbReference>
<proteinExistence type="predicted"/>
<feature type="compositionally biased region" description="Polar residues" evidence="1">
    <location>
        <begin position="37"/>
        <end position="47"/>
    </location>
</feature>